<accession>A0AAD1XRA0</accession>
<comment type="caution">
    <text evidence="1">The sequence shown here is derived from an EMBL/GenBank/DDBJ whole genome shotgun (WGS) entry which is preliminary data.</text>
</comment>
<keyword evidence="2" id="KW-1185">Reference proteome</keyword>
<gene>
    <name evidence="1" type="ORF">ECRASSUSDP1_LOCUS19147</name>
</gene>
<sequence length="259" mass="30213">MKEQNLFSTKLYPVKKVIRRAKLFVKQKSSNMYMTLKVKDQSRDKQNLLRVALPTNVMAIMNLNLSTTKNRKEARESLDHMIGAKLIRLGIHFKREEISGSHFHNQLGNALRLFQKNARTHMAESVPLNVNLSWLILSESQMFRILSHSDMLNSLKFSKCVLPVLYKEHKFEKRCMLSSLDILKIRNREYDEEGFRERLLGSILGFITRTPLRLSIKKMTIDLGLDCEELKEIRAEHGLEEIRFEYNDAYGEVPKDGNT</sequence>
<reference evidence="1" key="1">
    <citation type="submission" date="2023-07" db="EMBL/GenBank/DDBJ databases">
        <authorList>
            <consortium name="AG Swart"/>
            <person name="Singh M."/>
            <person name="Singh A."/>
            <person name="Seah K."/>
            <person name="Emmerich C."/>
        </authorList>
    </citation>
    <scope>NUCLEOTIDE SEQUENCE</scope>
    <source>
        <strain evidence="1">DP1</strain>
    </source>
</reference>
<organism evidence="1 2">
    <name type="scientific">Euplotes crassus</name>
    <dbReference type="NCBI Taxonomy" id="5936"/>
    <lineage>
        <taxon>Eukaryota</taxon>
        <taxon>Sar</taxon>
        <taxon>Alveolata</taxon>
        <taxon>Ciliophora</taxon>
        <taxon>Intramacronucleata</taxon>
        <taxon>Spirotrichea</taxon>
        <taxon>Hypotrichia</taxon>
        <taxon>Euplotida</taxon>
        <taxon>Euplotidae</taxon>
        <taxon>Moneuplotes</taxon>
    </lineage>
</organism>
<proteinExistence type="predicted"/>
<name>A0AAD1XRA0_EUPCR</name>
<evidence type="ECO:0000313" key="2">
    <source>
        <dbReference type="Proteomes" id="UP001295684"/>
    </source>
</evidence>
<dbReference type="Proteomes" id="UP001295684">
    <property type="component" value="Unassembled WGS sequence"/>
</dbReference>
<dbReference type="EMBL" id="CAMPGE010019425">
    <property type="protein sequence ID" value="CAI2377758.1"/>
    <property type="molecule type" value="Genomic_DNA"/>
</dbReference>
<evidence type="ECO:0000313" key="1">
    <source>
        <dbReference type="EMBL" id="CAI2377758.1"/>
    </source>
</evidence>
<dbReference type="AlphaFoldDB" id="A0AAD1XRA0"/>
<protein>
    <submittedName>
        <fullName evidence="1">Uncharacterized protein</fullName>
    </submittedName>
</protein>